<evidence type="ECO:0000259" key="5">
    <source>
        <dbReference type="PROSITE" id="PS50931"/>
    </source>
</evidence>
<dbReference type="PROSITE" id="PS50931">
    <property type="entry name" value="HTH_LYSR"/>
    <property type="match status" value="1"/>
</dbReference>
<dbReference type="Gene3D" id="1.10.10.10">
    <property type="entry name" value="Winged helix-like DNA-binding domain superfamily/Winged helix DNA-binding domain"/>
    <property type="match status" value="1"/>
</dbReference>
<dbReference type="InterPro" id="IPR005119">
    <property type="entry name" value="LysR_subst-bd"/>
</dbReference>
<dbReference type="InterPro" id="IPR036388">
    <property type="entry name" value="WH-like_DNA-bd_sf"/>
</dbReference>
<evidence type="ECO:0000313" key="7">
    <source>
        <dbReference type="Proteomes" id="UP001285263"/>
    </source>
</evidence>
<dbReference type="InterPro" id="IPR000847">
    <property type="entry name" value="LysR_HTH_N"/>
</dbReference>
<sequence length="297" mass="32363">MKIEDIAAFVSVVRARSLSQAAKDMGLTQPAITRRIQNLEESLGIELLDRATKPPKPNAAGQKVYEQCRAVLDQIERLRELAAADAHPSGSLRLGLTQGIGDLVLQGTLDGLTTHYPDLQPSIVTGWGQQLLEQIHTGELDAAATWLPVNAVLPKNATGQALGRTDLVVVAPAKEVTRRAYRLVDWHTRGWVLNPDGCGFRAGLRRALTALGLPLTVRLDTNSRELQLELVADGHGLGLVPLPLLERSARRQDLGVVPLTDFKPQIELWLLHRPALGRLQEPVDQFGTFVAQVLQGA</sequence>
<evidence type="ECO:0000313" key="6">
    <source>
        <dbReference type="EMBL" id="MDY0747734.1"/>
    </source>
</evidence>
<dbReference type="InterPro" id="IPR036390">
    <property type="entry name" value="WH_DNA-bd_sf"/>
</dbReference>
<dbReference type="SUPFAM" id="SSF46785">
    <property type="entry name" value="Winged helix' DNA-binding domain"/>
    <property type="match status" value="1"/>
</dbReference>
<dbReference type="RefSeq" id="WP_320425689.1">
    <property type="nucleotide sequence ID" value="NZ_JAXCLA010000008.1"/>
</dbReference>
<organism evidence="6 7">
    <name type="scientific">Roseateles agri</name>
    <dbReference type="NCBI Taxonomy" id="3098619"/>
    <lineage>
        <taxon>Bacteria</taxon>
        <taxon>Pseudomonadati</taxon>
        <taxon>Pseudomonadota</taxon>
        <taxon>Betaproteobacteria</taxon>
        <taxon>Burkholderiales</taxon>
        <taxon>Sphaerotilaceae</taxon>
        <taxon>Roseateles</taxon>
    </lineage>
</organism>
<gene>
    <name evidence="6" type="ORF">SNE35_24740</name>
</gene>
<keyword evidence="2" id="KW-0805">Transcription regulation</keyword>
<reference evidence="6 7" key="1">
    <citation type="submission" date="2023-11" db="EMBL/GenBank/DDBJ databases">
        <title>Paucibacter sp. nov., isolated from fresh soil in Korea.</title>
        <authorList>
            <person name="Le N.T.T."/>
        </authorList>
    </citation>
    <scope>NUCLEOTIDE SEQUENCE [LARGE SCALE GENOMIC DNA]</scope>
    <source>
        <strain evidence="6 7">R3-3</strain>
    </source>
</reference>
<evidence type="ECO:0000256" key="2">
    <source>
        <dbReference type="ARBA" id="ARBA00023015"/>
    </source>
</evidence>
<keyword evidence="4" id="KW-0804">Transcription</keyword>
<accession>A0ABU5DR46</accession>
<dbReference type="Gene3D" id="3.40.190.10">
    <property type="entry name" value="Periplasmic binding protein-like II"/>
    <property type="match status" value="2"/>
</dbReference>
<dbReference type="EMBL" id="JAXCLA010000008">
    <property type="protein sequence ID" value="MDY0747734.1"/>
    <property type="molecule type" value="Genomic_DNA"/>
</dbReference>
<dbReference type="PRINTS" id="PR00039">
    <property type="entry name" value="HTHLYSR"/>
</dbReference>
<name>A0ABU5DR46_9BURK</name>
<comment type="similarity">
    <text evidence="1">Belongs to the LysR transcriptional regulatory family.</text>
</comment>
<evidence type="ECO:0000256" key="4">
    <source>
        <dbReference type="ARBA" id="ARBA00023163"/>
    </source>
</evidence>
<dbReference type="SUPFAM" id="SSF53850">
    <property type="entry name" value="Periplasmic binding protein-like II"/>
    <property type="match status" value="1"/>
</dbReference>
<proteinExistence type="inferred from homology"/>
<feature type="domain" description="HTH lysR-type" evidence="5">
    <location>
        <begin position="1"/>
        <end position="58"/>
    </location>
</feature>
<comment type="caution">
    <text evidence="6">The sequence shown here is derived from an EMBL/GenBank/DDBJ whole genome shotgun (WGS) entry which is preliminary data.</text>
</comment>
<protein>
    <submittedName>
        <fullName evidence="6">LysR family transcriptional regulator</fullName>
    </submittedName>
</protein>
<dbReference type="PANTHER" id="PTHR30126">
    <property type="entry name" value="HTH-TYPE TRANSCRIPTIONAL REGULATOR"/>
    <property type="match status" value="1"/>
</dbReference>
<dbReference type="PANTHER" id="PTHR30126:SF39">
    <property type="entry name" value="HTH-TYPE TRANSCRIPTIONAL REGULATOR CYSL"/>
    <property type="match status" value="1"/>
</dbReference>
<dbReference type="Pfam" id="PF03466">
    <property type="entry name" value="LysR_substrate"/>
    <property type="match status" value="1"/>
</dbReference>
<evidence type="ECO:0000256" key="3">
    <source>
        <dbReference type="ARBA" id="ARBA00023125"/>
    </source>
</evidence>
<dbReference type="Proteomes" id="UP001285263">
    <property type="component" value="Unassembled WGS sequence"/>
</dbReference>
<dbReference type="Pfam" id="PF00126">
    <property type="entry name" value="HTH_1"/>
    <property type="match status" value="1"/>
</dbReference>
<evidence type="ECO:0000256" key="1">
    <source>
        <dbReference type="ARBA" id="ARBA00009437"/>
    </source>
</evidence>
<keyword evidence="3" id="KW-0238">DNA-binding</keyword>
<keyword evidence="7" id="KW-1185">Reference proteome</keyword>
<dbReference type="CDD" id="cd05466">
    <property type="entry name" value="PBP2_LTTR_substrate"/>
    <property type="match status" value="1"/>
</dbReference>